<feature type="binding site" evidence="16">
    <location>
        <position position="210"/>
    </location>
    <ligand>
        <name>L-homoserine</name>
        <dbReference type="ChEBI" id="CHEBI:57476"/>
    </ligand>
</feature>
<keyword evidence="11 14" id="KW-0486">Methionine biosynthesis</keyword>
<evidence type="ECO:0000256" key="14">
    <source>
        <dbReference type="PIRNR" id="PIRNR036497"/>
    </source>
</evidence>
<reference evidence="21" key="1">
    <citation type="submission" date="2020-01" db="EMBL/GenBank/DDBJ databases">
        <title>Identification and distribution of gene clusters putatively required for synthesis of sphingolipid metabolism inhibitors in phylogenetically diverse species of the filamentous fungus Fusarium.</title>
        <authorList>
            <person name="Kim H.-S."/>
            <person name="Busman M."/>
            <person name="Brown D.W."/>
            <person name="Divon H."/>
            <person name="Uhlig S."/>
            <person name="Proctor R.H."/>
        </authorList>
    </citation>
    <scope>NUCLEOTIDE SEQUENCE</scope>
    <source>
        <strain evidence="21">NRRL 53441</strain>
    </source>
</reference>
<dbReference type="OrthoDB" id="67851at2759"/>
<keyword evidence="9 14" id="KW-0521">NADP</keyword>
<proteinExistence type="inferred from homology"/>
<dbReference type="Pfam" id="PF03447">
    <property type="entry name" value="NAD_binding_3"/>
    <property type="match status" value="1"/>
</dbReference>
<keyword evidence="7 14" id="KW-0028">Amino-acid biosynthesis</keyword>
<evidence type="ECO:0000256" key="1">
    <source>
        <dbReference type="ARBA" id="ARBA00001920"/>
    </source>
</evidence>
<evidence type="ECO:0000256" key="10">
    <source>
        <dbReference type="ARBA" id="ARBA00023002"/>
    </source>
</evidence>
<gene>
    <name evidence="21" type="ORF">F53441_4997</name>
</gene>
<sequence>MSPTKFNIAILGVGGVTKSLLPQLQWLISQPKNPKMNLVFIANSSKAVYNFEGALDIEAVAESLKVSEQPYLGLQELLNQLAASPNKAILIDSTGTQQIADAYPEILRRNISIVTPSKKAFAGSYQLWQDIFAAEASTDAKVYIESSVGAGLPMIKMLKDLLEAGDEILRIEGVLSGTMTSIFSSFAPVNGAGVPWSVAVKQAKELGFTEPDPRDDLNGMDVARKLIIFARLVGLPVDSAASVPIQSLVPKDLEALNSANLFLERLFEYDSSMDKIKADAEAQGKIPRYIGSIDLRSGKVNVGMEFYDKTHSFAGVSGSDNIIGFHTKRYPKPLILQGAGAGGDVTAMGIIGGLVKVSSQLSN</sequence>
<comment type="cofactor">
    <cofactor evidence="1">
        <name>a metal cation</name>
        <dbReference type="ChEBI" id="CHEBI:25213"/>
    </cofactor>
</comment>
<dbReference type="GO" id="GO:0050661">
    <property type="term" value="F:NADP binding"/>
    <property type="evidence" value="ECO:0007669"/>
    <property type="project" value="InterPro"/>
</dbReference>
<accession>A0A8H4KLL4</accession>
<dbReference type="SUPFAM" id="SSF51735">
    <property type="entry name" value="NAD(P)-binding Rossmann-fold domains"/>
    <property type="match status" value="1"/>
</dbReference>
<evidence type="ECO:0000313" key="22">
    <source>
        <dbReference type="Proteomes" id="UP000605986"/>
    </source>
</evidence>
<dbReference type="Gene3D" id="3.30.360.10">
    <property type="entry name" value="Dihydrodipicolinate Reductase, domain 2"/>
    <property type="match status" value="1"/>
</dbReference>
<feature type="active site" description="Proton donor" evidence="15">
    <location>
        <position position="225"/>
    </location>
</feature>
<evidence type="ECO:0000256" key="2">
    <source>
        <dbReference type="ARBA" id="ARBA00005056"/>
    </source>
</evidence>
<dbReference type="GO" id="GO:0004412">
    <property type="term" value="F:homoserine dehydrogenase activity"/>
    <property type="evidence" value="ECO:0007669"/>
    <property type="project" value="UniProtKB-EC"/>
</dbReference>
<comment type="caution">
    <text evidence="21">The sequence shown here is derived from an EMBL/GenBank/DDBJ whole genome shotgun (WGS) entry which is preliminary data.</text>
</comment>
<dbReference type="AlphaFoldDB" id="A0A8H4KLL4"/>
<evidence type="ECO:0000256" key="11">
    <source>
        <dbReference type="ARBA" id="ARBA00023167"/>
    </source>
</evidence>
<organism evidence="21 22">
    <name type="scientific">Fusarium austroafricanum</name>
    <dbReference type="NCBI Taxonomy" id="2364996"/>
    <lineage>
        <taxon>Eukaryota</taxon>
        <taxon>Fungi</taxon>
        <taxon>Dikarya</taxon>
        <taxon>Ascomycota</taxon>
        <taxon>Pezizomycotina</taxon>
        <taxon>Sordariomycetes</taxon>
        <taxon>Hypocreomycetidae</taxon>
        <taxon>Hypocreales</taxon>
        <taxon>Nectriaceae</taxon>
        <taxon>Fusarium</taxon>
        <taxon>Fusarium concolor species complex</taxon>
    </lineage>
</organism>
<protein>
    <recommendedName>
        <fullName evidence="6 14">Homoserine dehydrogenase</fullName>
        <shortName evidence="14">HDH</shortName>
        <ecNumber evidence="5 14">1.1.1.3</ecNumber>
    </recommendedName>
</protein>
<evidence type="ECO:0000256" key="6">
    <source>
        <dbReference type="ARBA" id="ARBA00013376"/>
    </source>
</evidence>
<comment type="pathway">
    <text evidence="2 17">Amino-acid biosynthesis; L-threonine biosynthesis; L-threonine from L-aspartate: step 3/5.</text>
</comment>
<dbReference type="GO" id="GO:0009086">
    <property type="term" value="P:methionine biosynthetic process"/>
    <property type="evidence" value="ECO:0007669"/>
    <property type="project" value="UniProtKB-KW"/>
</dbReference>
<feature type="domain" description="Homoserine dehydrogenase catalytic" evidence="19">
    <location>
        <begin position="153"/>
        <end position="354"/>
    </location>
</feature>
<evidence type="ECO:0000256" key="8">
    <source>
        <dbReference type="ARBA" id="ARBA00022697"/>
    </source>
</evidence>
<comment type="catalytic activity">
    <reaction evidence="12">
        <text>L-homoserine + NADP(+) = L-aspartate 4-semialdehyde + NADPH + H(+)</text>
        <dbReference type="Rhea" id="RHEA:15761"/>
        <dbReference type="ChEBI" id="CHEBI:15378"/>
        <dbReference type="ChEBI" id="CHEBI:57476"/>
        <dbReference type="ChEBI" id="CHEBI:57783"/>
        <dbReference type="ChEBI" id="CHEBI:58349"/>
        <dbReference type="ChEBI" id="CHEBI:537519"/>
        <dbReference type="EC" id="1.1.1.3"/>
    </reaction>
    <physiologicalReaction direction="right-to-left" evidence="12">
        <dbReference type="Rhea" id="RHEA:15763"/>
    </physiologicalReaction>
</comment>
<evidence type="ECO:0000256" key="13">
    <source>
        <dbReference type="ARBA" id="ARBA00059589"/>
    </source>
</evidence>
<dbReference type="InterPro" id="IPR001342">
    <property type="entry name" value="HDH_cat"/>
</dbReference>
<evidence type="ECO:0000256" key="5">
    <source>
        <dbReference type="ARBA" id="ARBA00013213"/>
    </source>
</evidence>
<evidence type="ECO:0000256" key="15">
    <source>
        <dbReference type="PIRSR" id="PIRSR036497-1"/>
    </source>
</evidence>
<name>A0A8H4KLL4_9HYPO</name>
<evidence type="ECO:0000256" key="16">
    <source>
        <dbReference type="PIRSR" id="PIRSR036497-2"/>
    </source>
</evidence>
<evidence type="ECO:0000256" key="7">
    <source>
        <dbReference type="ARBA" id="ARBA00022605"/>
    </source>
</evidence>
<dbReference type="InterPro" id="IPR022697">
    <property type="entry name" value="HDH_short"/>
</dbReference>
<keyword evidence="10 14" id="KW-0560">Oxidoreductase</keyword>
<dbReference type="UniPathway" id="UPA00051">
    <property type="reaction ID" value="UER00465"/>
</dbReference>
<evidence type="ECO:0000256" key="4">
    <source>
        <dbReference type="ARBA" id="ARBA00006753"/>
    </source>
</evidence>
<dbReference type="SUPFAM" id="SSF55347">
    <property type="entry name" value="Glyceraldehyde-3-phosphate dehydrogenase-like, C-terminal domain"/>
    <property type="match status" value="1"/>
</dbReference>
<keyword evidence="22" id="KW-1185">Reference proteome</keyword>
<evidence type="ECO:0000259" key="20">
    <source>
        <dbReference type="Pfam" id="PF03447"/>
    </source>
</evidence>
<dbReference type="PIRSF" id="PIRSF036497">
    <property type="entry name" value="HDH_short"/>
    <property type="match status" value="1"/>
</dbReference>
<evidence type="ECO:0000256" key="12">
    <source>
        <dbReference type="ARBA" id="ARBA00048841"/>
    </source>
</evidence>
<dbReference type="InterPro" id="IPR019811">
    <property type="entry name" value="HDH_CS"/>
</dbReference>
<dbReference type="GO" id="GO:0009088">
    <property type="term" value="P:threonine biosynthetic process"/>
    <property type="evidence" value="ECO:0007669"/>
    <property type="project" value="UniProtKB-UniPathway"/>
</dbReference>
<dbReference type="EC" id="1.1.1.3" evidence="5 14"/>
<dbReference type="GO" id="GO:0009090">
    <property type="term" value="P:homoserine biosynthetic process"/>
    <property type="evidence" value="ECO:0007669"/>
    <property type="project" value="TreeGrafter"/>
</dbReference>
<dbReference type="Proteomes" id="UP000605986">
    <property type="component" value="Unassembled WGS sequence"/>
</dbReference>
<evidence type="ECO:0000313" key="21">
    <source>
        <dbReference type="EMBL" id="KAF4452066.1"/>
    </source>
</evidence>
<dbReference type="PROSITE" id="PS01042">
    <property type="entry name" value="HOMOSER_DHGENASE"/>
    <property type="match status" value="1"/>
</dbReference>
<evidence type="ECO:0000259" key="19">
    <source>
        <dbReference type="Pfam" id="PF00742"/>
    </source>
</evidence>
<dbReference type="InterPro" id="IPR005106">
    <property type="entry name" value="Asp/hSer_DH_NAD-bd"/>
</dbReference>
<comment type="similarity">
    <text evidence="4 14 18">Belongs to the homoserine dehydrogenase family.</text>
</comment>
<dbReference type="UniPathway" id="UPA00050">
    <property type="reaction ID" value="UER00063"/>
</dbReference>
<feature type="binding site" evidence="16">
    <location>
        <position position="94"/>
    </location>
    <ligand>
        <name>NADPH</name>
        <dbReference type="ChEBI" id="CHEBI:57783"/>
    </ligand>
</feature>
<feature type="binding site" evidence="16">
    <location>
        <position position="118"/>
    </location>
    <ligand>
        <name>NADPH</name>
        <dbReference type="ChEBI" id="CHEBI:57783"/>
    </ligand>
</feature>
<comment type="function">
    <text evidence="13">Catalyzes the conversion of L-aspartate-beta-semialdehyde (L-Asa) to L-homoserine (L-Hse), the third step in the biosynthesis of amino acids that derive from aspartate (the aspartate family of amino acids), including methioinine and threonine, the latter of which is a precursor to isoleucine; production of homoserine leads to a branch-point in the pathway as it can either be O-phosphorylated for processing to threonine, or O-acylated for processing to methionine.</text>
</comment>
<feature type="domain" description="Aspartate/homoserine dehydrogenase NAD-binding" evidence="20">
    <location>
        <begin position="12"/>
        <end position="145"/>
    </location>
</feature>
<dbReference type="InterPro" id="IPR011147">
    <property type="entry name" value="Bifunc_Aspkin/hSer_DH"/>
</dbReference>
<dbReference type="FunFam" id="3.30.360.10:FF:000006">
    <property type="entry name" value="Bifunctional aspartokinase/homoserine dehydrogenase"/>
    <property type="match status" value="1"/>
</dbReference>
<dbReference type="Gene3D" id="3.40.50.720">
    <property type="entry name" value="NAD(P)-binding Rossmann-like Domain"/>
    <property type="match status" value="1"/>
</dbReference>
<dbReference type="PANTHER" id="PTHR43070">
    <property type="match status" value="1"/>
</dbReference>
<evidence type="ECO:0000256" key="3">
    <source>
        <dbReference type="ARBA" id="ARBA00005062"/>
    </source>
</evidence>
<dbReference type="PANTHER" id="PTHR43070:SF5">
    <property type="entry name" value="HOMOSERINE DEHYDROGENASE"/>
    <property type="match status" value="1"/>
</dbReference>
<evidence type="ECO:0000256" key="17">
    <source>
        <dbReference type="RuleBase" id="RU000579"/>
    </source>
</evidence>
<dbReference type="InterPro" id="IPR036291">
    <property type="entry name" value="NAD(P)-bd_dom_sf"/>
</dbReference>
<comment type="pathway">
    <text evidence="3 17">Amino-acid biosynthesis; L-methionine biosynthesis via de novo pathway; L-homoserine from L-aspartate: step 3/3.</text>
</comment>
<keyword evidence="8 14" id="KW-0791">Threonine biosynthesis</keyword>
<dbReference type="EMBL" id="JAADJG010000200">
    <property type="protein sequence ID" value="KAF4452066.1"/>
    <property type="molecule type" value="Genomic_DNA"/>
</dbReference>
<evidence type="ECO:0000256" key="9">
    <source>
        <dbReference type="ARBA" id="ARBA00022857"/>
    </source>
</evidence>
<dbReference type="Pfam" id="PF00742">
    <property type="entry name" value="Homoserine_dh"/>
    <property type="match status" value="1"/>
</dbReference>
<evidence type="ECO:0000256" key="18">
    <source>
        <dbReference type="RuleBase" id="RU004171"/>
    </source>
</evidence>